<evidence type="ECO:0000256" key="6">
    <source>
        <dbReference type="ARBA" id="ARBA00023136"/>
    </source>
</evidence>
<organism evidence="9 10">
    <name type="scientific">Bacillus seohaeanensis</name>
    <dbReference type="NCBI Taxonomy" id="284580"/>
    <lineage>
        <taxon>Bacteria</taxon>
        <taxon>Bacillati</taxon>
        <taxon>Bacillota</taxon>
        <taxon>Bacilli</taxon>
        <taxon>Bacillales</taxon>
        <taxon>Bacillaceae</taxon>
        <taxon>Bacillus</taxon>
    </lineage>
</organism>
<proteinExistence type="predicted"/>
<protein>
    <submittedName>
        <fullName evidence="9">SLC13 family permease</fullName>
    </submittedName>
</protein>
<dbReference type="InterPro" id="IPR051679">
    <property type="entry name" value="DASS-Related_Transporters"/>
</dbReference>
<dbReference type="InterPro" id="IPR031312">
    <property type="entry name" value="Na/sul_symport_CS"/>
</dbReference>
<dbReference type="EMBL" id="JBHUMF010000031">
    <property type="protein sequence ID" value="MFD2682718.1"/>
    <property type="molecule type" value="Genomic_DNA"/>
</dbReference>
<comment type="caution">
    <text evidence="9">The sequence shown here is derived from an EMBL/GenBank/DDBJ whole genome shotgun (WGS) entry which is preliminary data.</text>
</comment>
<keyword evidence="6 7" id="KW-0472">Membrane</keyword>
<evidence type="ECO:0000256" key="7">
    <source>
        <dbReference type="SAM" id="Phobius"/>
    </source>
</evidence>
<name>A0ABW5RVL6_9BACI</name>
<feature type="transmembrane region" description="Helical" evidence="7">
    <location>
        <begin position="447"/>
        <end position="466"/>
    </location>
</feature>
<feature type="transmembrane region" description="Helical" evidence="7">
    <location>
        <begin position="29"/>
        <end position="46"/>
    </location>
</feature>
<evidence type="ECO:0000256" key="1">
    <source>
        <dbReference type="ARBA" id="ARBA00004141"/>
    </source>
</evidence>
<feature type="domain" description="RCK C-terminal" evidence="8">
    <location>
        <begin position="207"/>
        <end position="291"/>
    </location>
</feature>
<evidence type="ECO:0000256" key="2">
    <source>
        <dbReference type="ARBA" id="ARBA00022448"/>
    </source>
</evidence>
<feature type="transmembrane region" description="Helical" evidence="7">
    <location>
        <begin position="6"/>
        <end position="22"/>
    </location>
</feature>
<dbReference type="RefSeq" id="WP_377937352.1">
    <property type="nucleotide sequence ID" value="NZ_JBHUMF010000031.1"/>
</dbReference>
<keyword evidence="3 7" id="KW-0812">Transmembrane</keyword>
<keyword evidence="5 7" id="KW-1133">Transmembrane helix</keyword>
<evidence type="ECO:0000259" key="8">
    <source>
        <dbReference type="PROSITE" id="PS51202"/>
    </source>
</evidence>
<keyword evidence="10" id="KW-1185">Reference proteome</keyword>
<feature type="transmembrane region" description="Helical" evidence="7">
    <location>
        <begin position="504"/>
        <end position="522"/>
    </location>
</feature>
<evidence type="ECO:0000313" key="9">
    <source>
        <dbReference type="EMBL" id="MFD2682718.1"/>
    </source>
</evidence>
<dbReference type="PANTHER" id="PTHR43652">
    <property type="entry name" value="BASIC AMINO ACID ANTIPORTER YFCC-RELATED"/>
    <property type="match status" value="1"/>
</dbReference>
<dbReference type="Gene3D" id="3.30.70.1450">
    <property type="entry name" value="Regulator of K+ conductance, C-terminal domain"/>
    <property type="match status" value="2"/>
</dbReference>
<dbReference type="InterPro" id="IPR006037">
    <property type="entry name" value="RCK_C"/>
</dbReference>
<dbReference type="PANTHER" id="PTHR43652:SF2">
    <property type="entry name" value="BASIC AMINO ACID ANTIPORTER YFCC-RELATED"/>
    <property type="match status" value="1"/>
</dbReference>
<feature type="transmembrane region" description="Helical" evidence="7">
    <location>
        <begin position="473"/>
        <end position="498"/>
    </location>
</feature>
<dbReference type="PROSITE" id="PS51202">
    <property type="entry name" value="RCK_C"/>
    <property type="match status" value="2"/>
</dbReference>
<evidence type="ECO:0000313" key="10">
    <source>
        <dbReference type="Proteomes" id="UP001597506"/>
    </source>
</evidence>
<dbReference type="Pfam" id="PF03600">
    <property type="entry name" value="CitMHS"/>
    <property type="match status" value="1"/>
</dbReference>
<feature type="domain" description="RCK C-terminal" evidence="8">
    <location>
        <begin position="297"/>
        <end position="383"/>
    </location>
</feature>
<evidence type="ECO:0000256" key="5">
    <source>
        <dbReference type="ARBA" id="ARBA00022989"/>
    </source>
</evidence>
<reference evidence="10" key="1">
    <citation type="journal article" date="2019" name="Int. J. Syst. Evol. Microbiol.">
        <title>The Global Catalogue of Microorganisms (GCM) 10K type strain sequencing project: providing services to taxonomists for standard genome sequencing and annotation.</title>
        <authorList>
            <consortium name="The Broad Institute Genomics Platform"/>
            <consortium name="The Broad Institute Genome Sequencing Center for Infectious Disease"/>
            <person name="Wu L."/>
            <person name="Ma J."/>
        </authorList>
    </citation>
    <scope>NUCLEOTIDE SEQUENCE [LARGE SCALE GENOMIC DNA]</scope>
    <source>
        <strain evidence="10">KCTC 3913</strain>
    </source>
</reference>
<feature type="transmembrane region" description="Helical" evidence="7">
    <location>
        <begin position="175"/>
        <end position="195"/>
    </location>
</feature>
<comment type="subcellular location">
    <subcellularLocation>
        <location evidence="1">Membrane</location>
        <topology evidence="1">Multi-pass membrane protein</topology>
    </subcellularLocation>
</comment>
<keyword evidence="4" id="KW-0677">Repeat</keyword>
<dbReference type="SUPFAM" id="SSF116726">
    <property type="entry name" value="TrkA C-terminal domain-like"/>
    <property type="match status" value="2"/>
</dbReference>
<evidence type="ECO:0000256" key="4">
    <source>
        <dbReference type="ARBA" id="ARBA00022737"/>
    </source>
</evidence>
<dbReference type="InterPro" id="IPR004680">
    <property type="entry name" value="Cit_transptr-like_dom"/>
</dbReference>
<dbReference type="Pfam" id="PF02080">
    <property type="entry name" value="TrkA_C"/>
    <property type="match status" value="2"/>
</dbReference>
<feature type="transmembrane region" description="Helical" evidence="7">
    <location>
        <begin position="570"/>
        <end position="590"/>
    </location>
</feature>
<keyword evidence="2" id="KW-0813">Transport</keyword>
<accession>A0ABW5RVL6</accession>
<evidence type="ECO:0000256" key="3">
    <source>
        <dbReference type="ARBA" id="ARBA00022692"/>
    </source>
</evidence>
<feature type="transmembrane region" description="Helical" evidence="7">
    <location>
        <begin position="52"/>
        <end position="71"/>
    </location>
</feature>
<dbReference type="InterPro" id="IPR036721">
    <property type="entry name" value="RCK_C_sf"/>
</dbReference>
<sequence>MFEWEFYFVLFSIAAMIACLIWEIKSPELIIASTVVLFLLTGILTPKEAINGFSNEGVMTIGLLFIIAGAVEKSKIVESFFNRLIKGPPTTRLFLFKLLTPITSLSAFMNNTPIVITLTPIIRKWCEKHNISPSKLLIPLSYATILGGTITLMGTSTNLVVHGLLVEKGMSGFSFFQFAIIGVPITIVGLLYLIFLGYKLLPNNQVTINSTIENLREYVCEILVGKEYAFIGKSVEEAKLRNLKGLFLVSIIRDSEHITPVANTTVLKHGDRLLFSGDISTLSELQQTKGLNLLTNQGTYFLSKPQNRLVEAVVSHHSSLLYKKLKDTHFRSKFNAAVLAVHRKNHHIKTKIGEIELKAGDILLMAVGQDFYKNDHHKDFYLISPVTPNTLVDKNTKRKGWVSLFLLLCMITLVTLKVLSIITALGLAVVMLFLFKIITPSEARRYIQWNVLILIASSFGIGVAILKTGVATWVANLVIGNTASFGIFATILAIYFLTNVFTEVITNNAAAVIMFPIAYEISEKMQLNPIPLAVIVAIAASASFSTPIGYQTNLIVYGPGGYSFKDYLKVGIPLNLITMFVTVTIVYFIWIY</sequence>
<dbReference type="PROSITE" id="PS01271">
    <property type="entry name" value="NA_SULFATE"/>
    <property type="match status" value="1"/>
</dbReference>
<dbReference type="Proteomes" id="UP001597506">
    <property type="component" value="Unassembled WGS sequence"/>
</dbReference>
<feature type="transmembrane region" description="Helical" evidence="7">
    <location>
        <begin position="404"/>
        <end position="435"/>
    </location>
</feature>
<feature type="transmembrane region" description="Helical" evidence="7">
    <location>
        <begin position="136"/>
        <end position="155"/>
    </location>
</feature>
<gene>
    <name evidence="9" type="ORF">ACFSUL_18420</name>
</gene>
<feature type="transmembrane region" description="Helical" evidence="7">
    <location>
        <begin position="529"/>
        <end position="550"/>
    </location>
</feature>